<sequence length="119" mass="13190">MPTFTQEIELDVAAAGVWNSLKDQHTVFPKIAPQVFSSIDHVEGPDDSIRTFNLHPGSVHKVTFGPKHLTDEAVDDTALHLFAQSKDDLESLGFKMGHMGFYSYFQSFKLLEAPEVAGL</sequence>
<dbReference type="SUPFAM" id="SSF55961">
    <property type="entry name" value="Bet v1-like"/>
    <property type="match status" value="1"/>
</dbReference>
<dbReference type="Gene3D" id="3.30.530.20">
    <property type="match status" value="1"/>
</dbReference>
<proteinExistence type="predicted"/>
<evidence type="ECO:0000313" key="2">
    <source>
        <dbReference type="Proteomes" id="UP001605036"/>
    </source>
</evidence>
<reference evidence="1 2" key="1">
    <citation type="submission" date="2024-09" db="EMBL/GenBank/DDBJ databases">
        <title>Chromosome-scale assembly of Riccia fluitans.</title>
        <authorList>
            <person name="Paukszto L."/>
            <person name="Sawicki J."/>
            <person name="Karawczyk K."/>
            <person name="Piernik-Szablinska J."/>
            <person name="Szczecinska M."/>
            <person name="Mazdziarz M."/>
        </authorList>
    </citation>
    <scope>NUCLEOTIDE SEQUENCE [LARGE SCALE GENOMIC DNA]</scope>
    <source>
        <strain evidence="1">Rf_01</strain>
        <tissue evidence="1">Aerial parts of the thallus</tissue>
    </source>
</reference>
<evidence type="ECO:0008006" key="3">
    <source>
        <dbReference type="Google" id="ProtNLM"/>
    </source>
</evidence>
<accession>A0ABD1XJ47</accession>
<gene>
    <name evidence="1" type="ORF">R1flu_026131</name>
</gene>
<dbReference type="InterPro" id="IPR023393">
    <property type="entry name" value="START-like_dom_sf"/>
</dbReference>
<name>A0ABD1XJ47_9MARC</name>
<evidence type="ECO:0000313" key="1">
    <source>
        <dbReference type="EMBL" id="KAL2607558.1"/>
    </source>
</evidence>
<keyword evidence="2" id="KW-1185">Reference proteome</keyword>
<dbReference type="EMBL" id="JBHFFA010000008">
    <property type="protein sequence ID" value="KAL2607558.1"/>
    <property type="molecule type" value="Genomic_DNA"/>
</dbReference>
<protein>
    <recommendedName>
        <fullName evidence="3">Bet v I/Major latex protein domain-containing protein</fullName>
    </recommendedName>
</protein>
<organism evidence="1 2">
    <name type="scientific">Riccia fluitans</name>
    <dbReference type="NCBI Taxonomy" id="41844"/>
    <lineage>
        <taxon>Eukaryota</taxon>
        <taxon>Viridiplantae</taxon>
        <taxon>Streptophyta</taxon>
        <taxon>Embryophyta</taxon>
        <taxon>Marchantiophyta</taxon>
        <taxon>Marchantiopsida</taxon>
        <taxon>Marchantiidae</taxon>
        <taxon>Marchantiales</taxon>
        <taxon>Ricciaceae</taxon>
        <taxon>Riccia</taxon>
    </lineage>
</organism>
<comment type="caution">
    <text evidence="1">The sequence shown here is derived from an EMBL/GenBank/DDBJ whole genome shotgun (WGS) entry which is preliminary data.</text>
</comment>
<dbReference type="AlphaFoldDB" id="A0ABD1XJ47"/>
<dbReference type="Proteomes" id="UP001605036">
    <property type="component" value="Unassembled WGS sequence"/>
</dbReference>